<dbReference type="Pfam" id="PF21853">
    <property type="entry name" value="DUF6912"/>
    <property type="match status" value="1"/>
</dbReference>
<protein>
    <submittedName>
        <fullName evidence="1">Uncharacterized protein</fullName>
    </submittedName>
</protein>
<organism evidence="1 2">
    <name type="scientific">Flaviflexus equikiangi</name>
    <dbReference type="NCBI Taxonomy" id="2758573"/>
    <lineage>
        <taxon>Bacteria</taxon>
        <taxon>Bacillati</taxon>
        <taxon>Actinomycetota</taxon>
        <taxon>Actinomycetes</taxon>
        <taxon>Actinomycetales</taxon>
        <taxon>Actinomycetaceae</taxon>
        <taxon>Flaviflexus</taxon>
    </lineage>
</organism>
<accession>A0ABS2TGR2</accession>
<dbReference type="RefSeq" id="WP_182170978.1">
    <property type="nucleotide sequence ID" value="NZ_CP059676.1"/>
</dbReference>
<dbReference type="InterPro" id="IPR054206">
    <property type="entry name" value="DUF6912"/>
</dbReference>
<keyword evidence="2" id="KW-1185">Reference proteome</keyword>
<evidence type="ECO:0000313" key="1">
    <source>
        <dbReference type="EMBL" id="MBM9433522.1"/>
    </source>
</evidence>
<dbReference type="Proteomes" id="UP000705983">
    <property type="component" value="Unassembled WGS sequence"/>
</dbReference>
<comment type="caution">
    <text evidence="1">The sequence shown here is derived from an EMBL/GenBank/DDBJ whole genome shotgun (WGS) entry which is preliminary data.</text>
</comment>
<gene>
    <name evidence="1" type="ORF">JVW63_07420</name>
</gene>
<sequence>MRIFFTISRKDLEEYTLEVARAHAVTDELRRAFPDDDDEELDMIALLGAADDNIATVAAEPYRLVVAADAEVQYAGTEEYPSLVVPNKPVAWRDVAAIFADEPDAAPDVLAARGSDADAFDRCADWDLLWYDPTERLKLARELDARSL</sequence>
<evidence type="ECO:0000313" key="2">
    <source>
        <dbReference type="Proteomes" id="UP000705983"/>
    </source>
</evidence>
<reference evidence="2" key="1">
    <citation type="submission" date="2021-02" db="EMBL/GenBank/DDBJ databases">
        <title>Leucobacter sp. CX169.</title>
        <authorList>
            <person name="Cheng Y."/>
        </authorList>
    </citation>
    <scope>NUCLEOTIDE SEQUENCE [LARGE SCALE GENOMIC DNA]</scope>
    <source>
        <strain evidence="2">JY899</strain>
    </source>
</reference>
<name>A0ABS2TGR2_9ACTO</name>
<proteinExistence type="predicted"/>
<dbReference type="EMBL" id="JAFFJS010000004">
    <property type="protein sequence ID" value="MBM9433522.1"/>
    <property type="molecule type" value="Genomic_DNA"/>
</dbReference>